<keyword evidence="1" id="KW-0808">Transferase</keyword>
<sequence>MPHTNAPSETALAALWRDAGLPATPLAWASLPGQGQVLPSSFDVATAAQAGIGAAALAAAWLWHWRTGQAQQVRVDRAQATVECSGAFSIDGHAPDLWDKLSGLYACGSAAGQPGWVRVHANFAHHRDTALQVLGLPPGPDTDRAAVTQALQGWTATDYEQAVADAGGVVAAARSFADWDAHPQARVLASQPVLAITPIAGGDAPPHPWAALSTPPNGDAQPLTGLRVLDLTRILAGPVAGRCLAAHGADVLLVNGPHLTNIAAIADTSRGKLSTQIDLRTEAGRAALQGLASQAHVFLQGYRPGALAGHGFSPEALAQRHPGIVVASLSAYGDSGPWAGRRGFDSLVQTATGFNLAEAAAAGSTTPRAQPVQILDYTAGHLLAFGIQAALWRQATQGGSWQVRVTLAGVANWLRAMGQDASGLAARAPDAEVWMDDSDSGFGQGGPGRLRALRHAAWLSATPPRWRRPSMPPGSHPAAWP</sequence>
<dbReference type="PANTHER" id="PTHR48228:SF4">
    <property type="entry name" value="BLR3030 PROTEIN"/>
    <property type="match status" value="1"/>
</dbReference>
<dbReference type="EMBL" id="BJCL01000004">
    <property type="protein sequence ID" value="GCL62960.1"/>
    <property type="molecule type" value="Genomic_DNA"/>
</dbReference>
<gene>
    <name evidence="1" type="ORF">AQPW35_20410</name>
</gene>
<dbReference type="InterPro" id="IPR003673">
    <property type="entry name" value="CoA-Trfase_fam_III"/>
</dbReference>
<dbReference type="Gene3D" id="3.40.50.10540">
    <property type="entry name" value="Crotonobetainyl-coa:carnitine coa-transferase, domain 1"/>
    <property type="match status" value="1"/>
</dbReference>
<dbReference type="InterPro" id="IPR023606">
    <property type="entry name" value="CoA-Trfase_III_dom_1_sf"/>
</dbReference>
<accession>A0A480AQ80</accession>
<organism evidence="1 2">
    <name type="scientific">Pseudaquabacterium pictum</name>
    <dbReference type="NCBI Taxonomy" id="2315236"/>
    <lineage>
        <taxon>Bacteria</taxon>
        <taxon>Pseudomonadati</taxon>
        <taxon>Pseudomonadota</taxon>
        <taxon>Betaproteobacteria</taxon>
        <taxon>Burkholderiales</taxon>
        <taxon>Sphaerotilaceae</taxon>
        <taxon>Pseudaquabacterium</taxon>
    </lineage>
</organism>
<dbReference type="Proteomes" id="UP000301751">
    <property type="component" value="Unassembled WGS sequence"/>
</dbReference>
<name>A0A480AQ80_9BURK</name>
<dbReference type="Pfam" id="PF02515">
    <property type="entry name" value="CoA_transf_3"/>
    <property type="match status" value="1"/>
</dbReference>
<dbReference type="RefSeq" id="WP_373282497.1">
    <property type="nucleotide sequence ID" value="NZ_BJCL01000004.1"/>
</dbReference>
<dbReference type="AlphaFoldDB" id="A0A480AQ80"/>
<evidence type="ECO:0000313" key="2">
    <source>
        <dbReference type="Proteomes" id="UP000301751"/>
    </source>
</evidence>
<reference evidence="2" key="1">
    <citation type="submission" date="2019-03" db="EMBL/GenBank/DDBJ databases">
        <title>Aquabacterium pictum sp.nov., the first bacteriochlorophyll a-containing freshwater bacterium in the genus Aquabacterium of the class Betaproteobacteria.</title>
        <authorList>
            <person name="Hirose S."/>
            <person name="Tank M."/>
            <person name="Hara E."/>
            <person name="Tamaki H."/>
            <person name="Takaichi S."/>
            <person name="Haruta S."/>
            <person name="Hanada S."/>
        </authorList>
    </citation>
    <scope>NUCLEOTIDE SEQUENCE [LARGE SCALE GENOMIC DNA]</scope>
    <source>
        <strain evidence="2">W35</strain>
    </source>
</reference>
<dbReference type="SUPFAM" id="SSF89796">
    <property type="entry name" value="CoA-transferase family III (CaiB/BaiF)"/>
    <property type="match status" value="2"/>
</dbReference>
<dbReference type="PANTHER" id="PTHR48228">
    <property type="entry name" value="SUCCINYL-COA--D-CITRAMALATE COA-TRANSFERASE"/>
    <property type="match status" value="1"/>
</dbReference>
<keyword evidence="2" id="KW-1185">Reference proteome</keyword>
<proteinExistence type="predicted"/>
<dbReference type="GO" id="GO:0016740">
    <property type="term" value="F:transferase activity"/>
    <property type="evidence" value="ECO:0007669"/>
    <property type="project" value="UniProtKB-KW"/>
</dbReference>
<protein>
    <submittedName>
        <fullName evidence="1">CoA transferase</fullName>
    </submittedName>
</protein>
<evidence type="ECO:0000313" key="1">
    <source>
        <dbReference type="EMBL" id="GCL62960.1"/>
    </source>
</evidence>
<dbReference type="InterPro" id="IPR050509">
    <property type="entry name" value="CoA-transferase_III"/>
</dbReference>
<comment type="caution">
    <text evidence="1">The sequence shown here is derived from an EMBL/GenBank/DDBJ whole genome shotgun (WGS) entry which is preliminary data.</text>
</comment>